<dbReference type="SUPFAM" id="SSF54593">
    <property type="entry name" value="Glyoxalase/Bleomycin resistance protein/Dihydroxybiphenyl dioxygenase"/>
    <property type="match status" value="1"/>
</dbReference>
<dbReference type="Gene3D" id="3.30.720.120">
    <property type="match status" value="1"/>
</dbReference>
<organism evidence="2 3">
    <name type="scientific">Mucilaginibacter gilvus</name>
    <dbReference type="NCBI Taxonomy" id="2305909"/>
    <lineage>
        <taxon>Bacteria</taxon>
        <taxon>Pseudomonadati</taxon>
        <taxon>Bacteroidota</taxon>
        <taxon>Sphingobacteriia</taxon>
        <taxon>Sphingobacteriales</taxon>
        <taxon>Sphingobacteriaceae</taxon>
        <taxon>Mucilaginibacter</taxon>
    </lineage>
</organism>
<accession>A0A3S3WXW1</accession>
<feature type="domain" description="Glyoxalase/fosfomycin resistance/dioxygenase" evidence="1">
    <location>
        <begin position="35"/>
        <end position="120"/>
    </location>
</feature>
<proteinExistence type="predicted"/>
<sequence length="125" mass="13973">MEIPKVHQAIMPYLMLKNAAGFIDFTQTVFNADAGMKRLRDDTDNIMHAELMISGCTIMFCEASNQWAVANANLFIYVDDADVTYKLATENGATTVMELSDQDYGRTCGVSDPFGNTWWITSVKK</sequence>
<dbReference type="Gene3D" id="3.30.720.110">
    <property type="match status" value="1"/>
</dbReference>
<evidence type="ECO:0000313" key="3">
    <source>
        <dbReference type="Proteomes" id="UP000286701"/>
    </source>
</evidence>
<gene>
    <name evidence="2" type="ORF">EPL05_22885</name>
</gene>
<dbReference type="Proteomes" id="UP000286701">
    <property type="component" value="Unassembled WGS sequence"/>
</dbReference>
<dbReference type="AlphaFoldDB" id="A0A3S3WXW1"/>
<dbReference type="InterPro" id="IPR029068">
    <property type="entry name" value="Glyas_Bleomycin-R_OHBP_Dase"/>
</dbReference>
<dbReference type="PANTHER" id="PTHR34109:SF1">
    <property type="entry name" value="VOC DOMAIN-CONTAINING PROTEIN"/>
    <property type="match status" value="1"/>
</dbReference>
<dbReference type="OrthoDB" id="9795306at2"/>
<name>A0A3S3WXW1_9SPHI</name>
<evidence type="ECO:0000259" key="1">
    <source>
        <dbReference type="Pfam" id="PF00903"/>
    </source>
</evidence>
<protein>
    <submittedName>
        <fullName evidence="2">VOC family protein</fullName>
    </submittedName>
</protein>
<reference evidence="2 3" key="1">
    <citation type="submission" date="2019-01" db="EMBL/GenBank/DDBJ databases">
        <title>Mucilaginibacter antarcticum sp. nov., isolated from antarctic soil.</title>
        <authorList>
            <person name="Yan Y.-Q."/>
            <person name="Du Z.-J."/>
        </authorList>
    </citation>
    <scope>NUCLEOTIDE SEQUENCE [LARGE SCALE GENOMIC DNA]</scope>
    <source>
        <strain evidence="2 3">F01003</strain>
    </source>
</reference>
<dbReference type="Pfam" id="PF00903">
    <property type="entry name" value="Glyoxalase"/>
    <property type="match status" value="1"/>
</dbReference>
<comment type="caution">
    <text evidence="2">The sequence shown here is derived from an EMBL/GenBank/DDBJ whole genome shotgun (WGS) entry which is preliminary data.</text>
</comment>
<dbReference type="PANTHER" id="PTHR34109">
    <property type="entry name" value="BNAUNNG04460D PROTEIN-RELATED"/>
    <property type="match status" value="1"/>
</dbReference>
<dbReference type="InterPro" id="IPR004360">
    <property type="entry name" value="Glyas_Fos-R_dOase_dom"/>
</dbReference>
<dbReference type="RefSeq" id="WP_128536313.1">
    <property type="nucleotide sequence ID" value="NZ_SBIW01000030.1"/>
</dbReference>
<dbReference type="EMBL" id="SBIW01000030">
    <property type="protein sequence ID" value="RWY46198.1"/>
    <property type="molecule type" value="Genomic_DNA"/>
</dbReference>
<evidence type="ECO:0000313" key="2">
    <source>
        <dbReference type="EMBL" id="RWY46198.1"/>
    </source>
</evidence>
<keyword evidence="3" id="KW-1185">Reference proteome</keyword>